<accession>A0A5B7YAY8</accession>
<sequence length="319" mass="36848">MARRNDSSPHVAEYELLLKFLNQLSRYKFRIALVAILGAGIVFGLSLLLEDKFSAQATVAINISEDPGGVQPNNYRGVNTIGVLEYDFIIDGIQANERERLLARMESFSYISTFINQQNLLPWLYEEFWNADTSEWTEDFEPDMREAVKKFKSEALYVFIDKKTDLLNIRITSSSPDFSANLANTFVKSFNDYLRTLDLEEIKNRRNYLEQRLNEIKNSEIQRSIFRLLETQLAVESLINARANYPLEVIEPATVPLFESYPARKQWAALTLVLLIFLGIAFVVSMNVFNALRRDLKDYALRHEPKKLNPPRPVQYTGE</sequence>
<evidence type="ECO:0000313" key="2">
    <source>
        <dbReference type="EMBL" id="QCZ92615.1"/>
    </source>
</evidence>
<keyword evidence="1" id="KW-1133">Transmembrane helix</keyword>
<proteinExistence type="predicted"/>
<dbReference type="PANTHER" id="PTHR32309">
    <property type="entry name" value="TYROSINE-PROTEIN KINASE"/>
    <property type="match status" value="1"/>
</dbReference>
<dbReference type="PANTHER" id="PTHR32309:SF31">
    <property type="entry name" value="CAPSULAR EXOPOLYSACCHARIDE FAMILY"/>
    <property type="match status" value="1"/>
</dbReference>
<dbReference type="RefSeq" id="WP_139755367.1">
    <property type="nucleotide sequence ID" value="NZ_CP039852.1"/>
</dbReference>
<feature type="transmembrane region" description="Helical" evidence="1">
    <location>
        <begin position="267"/>
        <end position="292"/>
    </location>
</feature>
<evidence type="ECO:0000256" key="1">
    <source>
        <dbReference type="SAM" id="Phobius"/>
    </source>
</evidence>
<evidence type="ECO:0000313" key="3">
    <source>
        <dbReference type="Proteomes" id="UP000304912"/>
    </source>
</evidence>
<dbReference type="KEGG" id="salk:FBQ74_03630"/>
<dbReference type="InterPro" id="IPR050445">
    <property type="entry name" value="Bact_polysacc_biosynth/exp"/>
</dbReference>
<organism evidence="2 3">
    <name type="scientific">Salinimonas iocasae</name>
    <dbReference type="NCBI Taxonomy" id="2572577"/>
    <lineage>
        <taxon>Bacteria</taxon>
        <taxon>Pseudomonadati</taxon>
        <taxon>Pseudomonadota</taxon>
        <taxon>Gammaproteobacteria</taxon>
        <taxon>Alteromonadales</taxon>
        <taxon>Alteromonadaceae</taxon>
        <taxon>Alteromonas/Salinimonas group</taxon>
        <taxon>Salinimonas</taxon>
    </lineage>
</organism>
<dbReference type="Proteomes" id="UP000304912">
    <property type="component" value="Chromosome"/>
</dbReference>
<dbReference type="OrthoDB" id="9775724at2"/>
<keyword evidence="1" id="KW-0812">Transmembrane</keyword>
<dbReference type="AlphaFoldDB" id="A0A5B7YAY8"/>
<name>A0A5B7YAY8_9ALTE</name>
<keyword evidence="3" id="KW-1185">Reference proteome</keyword>
<reference evidence="2 3" key="1">
    <citation type="submission" date="2019-04" db="EMBL/GenBank/DDBJ databases">
        <title>Salinimonas iocasae sp. nov., a halophilic bacterium isolated from the outer tube casing of tubeworms in Okinawa Trough.</title>
        <authorList>
            <person name="Zhang H."/>
            <person name="Wang H."/>
            <person name="Li C."/>
        </authorList>
    </citation>
    <scope>NUCLEOTIDE SEQUENCE [LARGE SCALE GENOMIC DNA]</scope>
    <source>
        <strain evidence="2 3">KX18D6</strain>
    </source>
</reference>
<protein>
    <recommendedName>
        <fullName evidence="4">Polysaccharide chain length determinant N-terminal domain-containing protein</fullName>
    </recommendedName>
</protein>
<evidence type="ECO:0008006" key="4">
    <source>
        <dbReference type="Google" id="ProtNLM"/>
    </source>
</evidence>
<gene>
    <name evidence="2" type="ORF">FBQ74_03630</name>
</gene>
<keyword evidence="1" id="KW-0472">Membrane</keyword>
<feature type="transmembrane region" description="Helical" evidence="1">
    <location>
        <begin position="29"/>
        <end position="49"/>
    </location>
</feature>
<dbReference type="EMBL" id="CP039852">
    <property type="protein sequence ID" value="QCZ92615.1"/>
    <property type="molecule type" value="Genomic_DNA"/>
</dbReference>